<dbReference type="RefSeq" id="WP_356959137.1">
    <property type="nucleotide sequence ID" value="NZ_JBEYBD010000024.1"/>
</dbReference>
<dbReference type="Proteomes" id="UP001550628">
    <property type="component" value="Unassembled WGS sequence"/>
</dbReference>
<evidence type="ECO:0000313" key="1">
    <source>
        <dbReference type="EMBL" id="MEU1953708.1"/>
    </source>
</evidence>
<comment type="caution">
    <text evidence="1">The sequence shown here is derived from an EMBL/GenBank/DDBJ whole genome shotgun (WGS) entry which is preliminary data.</text>
</comment>
<accession>A0ABV2WS45</accession>
<name>A0ABV2WS45_9NOCA</name>
<reference evidence="1 2" key="1">
    <citation type="submission" date="2024-06" db="EMBL/GenBank/DDBJ databases">
        <title>The Natural Products Discovery Center: Release of the First 8490 Sequenced Strains for Exploring Actinobacteria Biosynthetic Diversity.</title>
        <authorList>
            <person name="Kalkreuter E."/>
            <person name="Kautsar S.A."/>
            <person name="Yang D."/>
            <person name="Bader C.D."/>
            <person name="Teijaro C.N."/>
            <person name="Fluegel L."/>
            <person name="Davis C.M."/>
            <person name="Simpson J.R."/>
            <person name="Lauterbach L."/>
            <person name="Steele A.D."/>
            <person name="Gui C."/>
            <person name="Meng S."/>
            <person name="Li G."/>
            <person name="Viehrig K."/>
            <person name="Ye F."/>
            <person name="Su P."/>
            <person name="Kiefer A.F."/>
            <person name="Nichols A."/>
            <person name="Cepeda A.J."/>
            <person name="Yan W."/>
            <person name="Fan B."/>
            <person name="Jiang Y."/>
            <person name="Adhikari A."/>
            <person name="Zheng C.-J."/>
            <person name="Schuster L."/>
            <person name="Cowan T.M."/>
            <person name="Smanski M.J."/>
            <person name="Chevrette M.G."/>
            <person name="De Carvalho L.P.S."/>
            <person name="Shen B."/>
        </authorList>
    </citation>
    <scope>NUCLEOTIDE SEQUENCE [LARGE SCALE GENOMIC DNA]</scope>
    <source>
        <strain evidence="1 2">NPDC019708</strain>
    </source>
</reference>
<organism evidence="1 2">
    <name type="scientific">Nocardia rhamnosiphila</name>
    <dbReference type="NCBI Taxonomy" id="426716"/>
    <lineage>
        <taxon>Bacteria</taxon>
        <taxon>Bacillati</taxon>
        <taxon>Actinomycetota</taxon>
        <taxon>Actinomycetes</taxon>
        <taxon>Mycobacteriales</taxon>
        <taxon>Nocardiaceae</taxon>
        <taxon>Nocardia</taxon>
    </lineage>
</organism>
<protein>
    <submittedName>
        <fullName evidence="1">Uncharacterized protein</fullName>
    </submittedName>
</protein>
<dbReference type="EMBL" id="JBEYBF010000011">
    <property type="protein sequence ID" value="MEU1953708.1"/>
    <property type="molecule type" value="Genomic_DNA"/>
</dbReference>
<evidence type="ECO:0000313" key="2">
    <source>
        <dbReference type="Proteomes" id="UP001550628"/>
    </source>
</evidence>
<keyword evidence="2" id="KW-1185">Reference proteome</keyword>
<gene>
    <name evidence="1" type="ORF">ABZ510_17825</name>
</gene>
<proteinExistence type="predicted"/>
<sequence>MISRALPSIYQRVSGELATIFKNGATNYRHRTETTTNHLRYWPGTIDDPTQVMIWARDLPAADRIVPFPVPTDRAFQLLERMRTARRESESAVYWNTLDRTSELSPRELETLRHLTAINRRLDDIATARGVDPTRLRADVTAHLRRLLAGRPVATRVGPEVLEAVLRDGRFKTKFETGKSAGGAKVEGRAWQEHTWFGYERKILPDDRRPVYGYVMVNGEYAAATGPHGLGWFERLADSEWKQGIGDSDLLSAYGEVQVVFKPEVLQRTTFTVGDSWNYRESTFPSHILNPQPESFGALQKPLGLPPEADGLPVPTTIWDRPLLTMDREYHTPSFTASDYVEAQIHGGVSVSDIDHVLLPREPTPELRRTLDDTGTRWRVFNNETIAREGTPAERTAARERITEQRRWLDNRLANHIRRTGAGPGDPVVDAAYERRAVFDRDIEMLKRPRSSPADPVEPKW</sequence>